<evidence type="ECO:0000256" key="2">
    <source>
        <dbReference type="ARBA" id="ARBA00022840"/>
    </source>
</evidence>
<dbReference type="OrthoDB" id="9771372at2"/>
<evidence type="ECO:0000256" key="5">
    <source>
        <dbReference type="ARBA" id="ARBA00023163"/>
    </source>
</evidence>
<accession>A0A1W5ZQS3</accession>
<sequence length="458" mass="52823">MAMKVAIIDDETTLRLTLEMFLEDEGYEVRTASTLEEGWTIIDQFHPHITLLDIRLPDGNGLDSLLDWKEQFPHMAVIMLTAYGDAKTAVRAMKEGAFDYLTKPFELEELKVTLEKWNKQHHLEKEVERYREEERRTNPVRMIGSSDPINELRAKISLIAESDNTTVLVRGETGTGKELVARSIHQQSSRHAGPFVAVNCASIPADLIEVELFGREKGNHAVHPEAKVGLMEWADGGTLFLDEVGDLSLDLQVKLLRFLEDKKIKRVGSVHDVEVDVRVIAATNRSLEEMIQDKEFRSDLYYRLNVVPIQLSPLRKRGKDIIRLTEHFLNEFCQQMSKEVPVLKEDAKKRLLNYSWPGNVRELKNSVERLAILHQKKELSAHHLDFLSPVEAPSEPSDYDKDIEFTEQFSLEDYLERIEKEYIEKAIQESKWNITQAGKRLGISRYALQRRIDKYDIT</sequence>
<dbReference type="SMART" id="SM00382">
    <property type="entry name" value="AAA"/>
    <property type="match status" value="1"/>
</dbReference>
<dbReference type="InterPro" id="IPR002078">
    <property type="entry name" value="Sigma_54_int"/>
</dbReference>
<dbReference type="Gene3D" id="3.40.50.300">
    <property type="entry name" value="P-loop containing nucleotide triphosphate hydrolases"/>
    <property type="match status" value="1"/>
</dbReference>
<dbReference type="SUPFAM" id="SSF46689">
    <property type="entry name" value="Homeodomain-like"/>
    <property type="match status" value="1"/>
</dbReference>
<evidence type="ECO:0000259" key="8">
    <source>
        <dbReference type="PROSITE" id="PS50110"/>
    </source>
</evidence>
<dbReference type="PROSITE" id="PS00675">
    <property type="entry name" value="SIGMA54_INTERACT_1"/>
    <property type="match status" value="1"/>
</dbReference>
<dbReference type="Pfam" id="PF00072">
    <property type="entry name" value="Response_reg"/>
    <property type="match status" value="1"/>
</dbReference>
<dbReference type="GO" id="GO:0000160">
    <property type="term" value="P:phosphorelay signal transduction system"/>
    <property type="evidence" value="ECO:0007669"/>
    <property type="project" value="InterPro"/>
</dbReference>
<dbReference type="InterPro" id="IPR025944">
    <property type="entry name" value="Sigma_54_int_dom_CS"/>
</dbReference>
<dbReference type="PROSITE" id="PS00688">
    <property type="entry name" value="SIGMA54_INTERACT_3"/>
    <property type="match status" value="1"/>
</dbReference>
<dbReference type="EMBL" id="CP020772">
    <property type="protein sequence ID" value="ARI75640.1"/>
    <property type="molecule type" value="Genomic_DNA"/>
</dbReference>
<keyword evidence="10" id="KW-1185">Reference proteome</keyword>
<dbReference type="Gene3D" id="1.10.8.60">
    <property type="match status" value="1"/>
</dbReference>
<evidence type="ECO:0000256" key="6">
    <source>
        <dbReference type="PROSITE-ProRule" id="PRU00169"/>
    </source>
</evidence>
<evidence type="ECO:0000256" key="3">
    <source>
        <dbReference type="ARBA" id="ARBA00023015"/>
    </source>
</evidence>
<dbReference type="Pfam" id="PF00158">
    <property type="entry name" value="Sigma54_activat"/>
    <property type="match status" value="1"/>
</dbReference>
<dbReference type="PROSITE" id="PS50045">
    <property type="entry name" value="SIGMA54_INTERACT_4"/>
    <property type="match status" value="1"/>
</dbReference>
<dbReference type="CDD" id="cd00009">
    <property type="entry name" value="AAA"/>
    <property type="match status" value="1"/>
</dbReference>
<dbReference type="InterPro" id="IPR002197">
    <property type="entry name" value="HTH_Fis"/>
</dbReference>
<protein>
    <recommendedName>
        <fullName evidence="11">Sigma-54-dependent Fis family transcriptional regulator</fullName>
    </recommendedName>
</protein>
<dbReference type="GO" id="GO:0043565">
    <property type="term" value="F:sequence-specific DNA binding"/>
    <property type="evidence" value="ECO:0007669"/>
    <property type="project" value="InterPro"/>
</dbReference>
<keyword evidence="3" id="KW-0805">Transcription regulation</keyword>
<feature type="modified residue" description="4-aspartylphosphate" evidence="6">
    <location>
        <position position="53"/>
    </location>
</feature>
<dbReference type="InterPro" id="IPR027417">
    <property type="entry name" value="P-loop_NTPase"/>
</dbReference>
<keyword evidence="2" id="KW-0067">ATP-binding</keyword>
<dbReference type="Pfam" id="PF02954">
    <property type="entry name" value="HTH_8"/>
    <property type="match status" value="1"/>
</dbReference>
<dbReference type="Pfam" id="PF25601">
    <property type="entry name" value="AAA_lid_14"/>
    <property type="match status" value="1"/>
</dbReference>
<keyword evidence="6" id="KW-0597">Phosphoprotein</keyword>
<evidence type="ECO:0000259" key="7">
    <source>
        <dbReference type="PROSITE" id="PS50045"/>
    </source>
</evidence>
<keyword evidence="5" id="KW-0804">Transcription</keyword>
<dbReference type="KEGG" id="hmn:HM131_01820"/>
<dbReference type="AlphaFoldDB" id="A0A1W5ZQS3"/>
<organism evidence="9 10">
    <name type="scientific">Halobacillus mangrovi</name>
    <dbReference type="NCBI Taxonomy" id="402384"/>
    <lineage>
        <taxon>Bacteria</taxon>
        <taxon>Bacillati</taxon>
        <taxon>Bacillota</taxon>
        <taxon>Bacilli</taxon>
        <taxon>Bacillales</taxon>
        <taxon>Bacillaceae</taxon>
        <taxon>Halobacillus</taxon>
    </lineage>
</organism>
<keyword evidence="1" id="KW-0547">Nucleotide-binding</keyword>
<feature type="domain" description="Sigma-54 factor interaction" evidence="7">
    <location>
        <begin position="142"/>
        <end position="372"/>
    </location>
</feature>
<dbReference type="STRING" id="402384.HM131_01820"/>
<dbReference type="Proteomes" id="UP000192527">
    <property type="component" value="Chromosome"/>
</dbReference>
<dbReference type="SMART" id="SM00448">
    <property type="entry name" value="REC"/>
    <property type="match status" value="1"/>
</dbReference>
<dbReference type="PRINTS" id="PR01590">
    <property type="entry name" value="HTHFIS"/>
</dbReference>
<evidence type="ECO:0000256" key="4">
    <source>
        <dbReference type="ARBA" id="ARBA00023125"/>
    </source>
</evidence>
<feature type="domain" description="Response regulatory" evidence="8">
    <location>
        <begin position="4"/>
        <end position="118"/>
    </location>
</feature>
<dbReference type="RefSeq" id="WP_085027371.1">
    <property type="nucleotide sequence ID" value="NZ_CP020772.1"/>
</dbReference>
<dbReference type="SUPFAM" id="SSF52540">
    <property type="entry name" value="P-loop containing nucleoside triphosphate hydrolases"/>
    <property type="match status" value="1"/>
</dbReference>
<dbReference type="PANTHER" id="PTHR32071">
    <property type="entry name" value="TRANSCRIPTIONAL REGULATORY PROTEIN"/>
    <property type="match status" value="1"/>
</dbReference>
<gene>
    <name evidence="9" type="ORF">HM131_01820</name>
</gene>
<dbReference type="PROSITE" id="PS00676">
    <property type="entry name" value="SIGMA54_INTERACT_2"/>
    <property type="match status" value="1"/>
</dbReference>
<dbReference type="FunFam" id="3.40.50.300:FF:000006">
    <property type="entry name" value="DNA-binding transcriptional regulator NtrC"/>
    <property type="match status" value="1"/>
</dbReference>
<dbReference type="GO" id="GO:0005524">
    <property type="term" value="F:ATP binding"/>
    <property type="evidence" value="ECO:0007669"/>
    <property type="project" value="UniProtKB-KW"/>
</dbReference>
<evidence type="ECO:0000313" key="9">
    <source>
        <dbReference type="EMBL" id="ARI75640.1"/>
    </source>
</evidence>
<dbReference type="PROSITE" id="PS50110">
    <property type="entry name" value="RESPONSE_REGULATORY"/>
    <property type="match status" value="1"/>
</dbReference>
<dbReference type="GO" id="GO:0006355">
    <property type="term" value="P:regulation of DNA-templated transcription"/>
    <property type="evidence" value="ECO:0007669"/>
    <property type="project" value="InterPro"/>
</dbReference>
<dbReference type="SUPFAM" id="SSF52172">
    <property type="entry name" value="CheY-like"/>
    <property type="match status" value="1"/>
</dbReference>
<evidence type="ECO:0008006" key="11">
    <source>
        <dbReference type="Google" id="ProtNLM"/>
    </source>
</evidence>
<dbReference type="InterPro" id="IPR025662">
    <property type="entry name" value="Sigma_54_int_dom_ATP-bd_1"/>
</dbReference>
<dbReference type="InterPro" id="IPR001789">
    <property type="entry name" value="Sig_transdc_resp-reg_receiver"/>
</dbReference>
<dbReference type="Gene3D" id="3.40.50.2300">
    <property type="match status" value="1"/>
</dbReference>
<dbReference type="InterPro" id="IPR025943">
    <property type="entry name" value="Sigma_54_int_dom_ATP-bd_2"/>
</dbReference>
<dbReference type="InterPro" id="IPR058031">
    <property type="entry name" value="AAA_lid_NorR"/>
</dbReference>
<dbReference type="Gene3D" id="1.10.10.60">
    <property type="entry name" value="Homeodomain-like"/>
    <property type="match status" value="1"/>
</dbReference>
<evidence type="ECO:0000313" key="10">
    <source>
        <dbReference type="Proteomes" id="UP000192527"/>
    </source>
</evidence>
<evidence type="ECO:0000256" key="1">
    <source>
        <dbReference type="ARBA" id="ARBA00022741"/>
    </source>
</evidence>
<name>A0A1W5ZQS3_9BACI</name>
<dbReference type="InterPro" id="IPR009057">
    <property type="entry name" value="Homeodomain-like_sf"/>
</dbReference>
<keyword evidence="4" id="KW-0238">DNA-binding</keyword>
<dbReference type="InterPro" id="IPR003593">
    <property type="entry name" value="AAA+_ATPase"/>
</dbReference>
<dbReference type="InterPro" id="IPR011006">
    <property type="entry name" value="CheY-like_superfamily"/>
</dbReference>
<reference evidence="9 10" key="1">
    <citation type="submission" date="2017-04" db="EMBL/GenBank/DDBJ databases">
        <title>The whole genome sequencing and assembly of Halobacillus mangrovi strain.</title>
        <authorList>
            <person name="Lee S.-J."/>
            <person name="Park M.-K."/>
            <person name="Kim J.-Y."/>
            <person name="Lee Y.-J."/>
            <person name="Yi H."/>
            <person name="Bahn Y.-S."/>
            <person name="Kim J.F."/>
            <person name="Lee D.-W."/>
        </authorList>
    </citation>
    <scope>NUCLEOTIDE SEQUENCE [LARGE SCALE GENOMIC DNA]</scope>
    <source>
        <strain evidence="9 10">KTB 131</strain>
    </source>
</reference>
<proteinExistence type="predicted"/>